<dbReference type="Proteomes" id="UP000436858">
    <property type="component" value="Unassembled WGS sequence"/>
</dbReference>
<dbReference type="InterPro" id="IPR023997">
    <property type="entry name" value="TonB-dep_OMP_SusC/RagA_CS"/>
</dbReference>
<accession>A0A6I0S6X3</accession>
<dbReference type="EMBL" id="WCRY01000196">
    <property type="protein sequence ID" value="KAB4459956.1"/>
    <property type="molecule type" value="Genomic_DNA"/>
</dbReference>
<proteinExistence type="predicted"/>
<sequence>VERPMAQIDPDDIETISVLKDASATAVYGVRGANGVILVTTRRGREGETRISFSSEFGITSFNRISQTQNAESVSRFMREGPINDGFDPSDTGNTRGIFLSEYDNYLYRTQKSPFTHPDNDFVDMFTKNGFQQKYNVNLSGGNKTVRYFVSVGYFTQTGIFETDVDKIKEHETIQALLAASPDVAKGLYKEGYDSEYRYNRLTTRSNIDINLTEDFKVSVNLAYRFGSQNRPYGYDANGDEALRLFGMFYRNSPQAFPILNANGTYAAADGIWRQNPLVTLCYSGFFLNFSNKLETDFVFKYNLRKLLKGLSIDGKFSYDAGWNNNRSIQQRPNIYQYNPIAETYKQGLEMVLPTKATNKTAATHRKYAEAAVRYKQSFSGHNISGLVLYNMSYTSTPGGRYS</sequence>
<evidence type="ECO:0000313" key="2">
    <source>
        <dbReference type="Proteomes" id="UP000436858"/>
    </source>
</evidence>
<dbReference type="Gene3D" id="2.170.130.10">
    <property type="entry name" value="TonB-dependent receptor, plug domain"/>
    <property type="match status" value="1"/>
</dbReference>
<organism evidence="1 2">
    <name type="scientific">Bacteroides thetaiotaomicron</name>
    <dbReference type="NCBI Taxonomy" id="818"/>
    <lineage>
        <taxon>Bacteria</taxon>
        <taxon>Pseudomonadati</taxon>
        <taxon>Bacteroidota</taxon>
        <taxon>Bacteroidia</taxon>
        <taxon>Bacteroidales</taxon>
        <taxon>Bacteroidaceae</taxon>
        <taxon>Bacteroides</taxon>
    </lineage>
</organism>
<reference evidence="1 2" key="1">
    <citation type="journal article" date="2019" name="Nat. Med.">
        <title>A library of human gut bacterial isolates paired with longitudinal multiomics data enables mechanistic microbiome research.</title>
        <authorList>
            <person name="Poyet M."/>
            <person name="Groussin M."/>
            <person name="Gibbons S.M."/>
            <person name="Avila-Pacheco J."/>
            <person name="Jiang X."/>
            <person name="Kearney S.M."/>
            <person name="Perrotta A.R."/>
            <person name="Berdy B."/>
            <person name="Zhao S."/>
            <person name="Lieberman T.D."/>
            <person name="Swanson P.K."/>
            <person name="Smith M."/>
            <person name="Roesemann S."/>
            <person name="Alexander J.E."/>
            <person name="Rich S.A."/>
            <person name="Livny J."/>
            <person name="Vlamakis H."/>
            <person name="Clish C."/>
            <person name="Bullock K."/>
            <person name="Deik A."/>
            <person name="Scott J."/>
            <person name="Pierce K.A."/>
            <person name="Xavier R.J."/>
            <person name="Alm E.J."/>
        </authorList>
    </citation>
    <scope>NUCLEOTIDE SEQUENCE [LARGE SCALE GENOMIC DNA]</scope>
    <source>
        <strain evidence="1 2">BIOML-A162</strain>
    </source>
</reference>
<dbReference type="InterPro" id="IPR037066">
    <property type="entry name" value="Plug_dom_sf"/>
</dbReference>
<name>A0A6I0S6X3_BACT4</name>
<feature type="non-terminal residue" evidence="1">
    <location>
        <position position="1"/>
    </location>
</feature>
<evidence type="ECO:0000313" key="1">
    <source>
        <dbReference type="EMBL" id="KAB4459956.1"/>
    </source>
</evidence>
<comment type="caution">
    <text evidence="1">The sequence shown here is derived from an EMBL/GenBank/DDBJ whole genome shotgun (WGS) entry which is preliminary data.</text>
</comment>
<feature type="non-terminal residue" evidence="1">
    <location>
        <position position="403"/>
    </location>
</feature>
<dbReference type="AlphaFoldDB" id="A0A6I0S6X3"/>
<dbReference type="NCBIfam" id="TIGR04057">
    <property type="entry name" value="SusC_RagA_signa"/>
    <property type="match status" value="1"/>
</dbReference>
<gene>
    <name evidence="1" type="ORF">GAN91_29860</name>
</gene>
<keyword evidence="1" id="KW-0675">Receptor</keyword>
<dbReference type="SUPFAM" id="SSF56935">
    <property type="entry name" value="Porins"/>
    <property type="match status" value="1"/>
</dbReference>
<protein>
    <submittedName>
        <fullName evidence="1">TonB-dependent receptor plug domain-containing protein</fullName>
    </submittedName>
</protein>